<keyword evidence="6 11" id="KW-0472">Membrane</keyword>
<dbReference type="InterPro" id="IPR000276">
    <property type="entry name" value="GPCR_Rhodpsn"/>
</dbReference>
<dbReference type="GO" id="GO:0043410">
    <property type="term" value="P:positive regulation of MAPK cascade"/>
    <property type="evidence" value="ECO:0007669"/>
    <property type="project" value="TreeGrafter"/>
</dbReference>
<feature type="transmembrane region" description="Helical" evidence="11">
    <location>
        <begin position="150"/>
        <end position="171"/>
    </location>
</feature>
<feature type="region of interest" description="Disordered" evidence="10">
    <location>
        <begin position="230"/>
        <end position="299"/>
    </location>
</feature>
<feature type="transmembrane region" description="Helical" evidence="11">
    <location>
        <begin position="338"/>
        <end position="359"/>
    </location>
</feature>
<dbReference type="Proteomes" id="UP000887568">
    <property type="component" value="Unplaced"/>
</dbReference>
<evidence type="ECO:0000256" key="5">
    <source>
        <dbReference type="ARBA" id="ARBA00023040"/>
    </source>
</evidence>
<evidence type="ECO:0000256" key="8">
    <source>
        <dbReference type="ARBA" id="ARBA00023224"/>
    </source>
</evidence>
<feature type="transmembrane region" description="Helical" evidence="11">
    <location>
        <begin position="65"/>
        <end position="84"/>
    </location>
</feature>
<dbReference type="OMA" id="LTICAFV"/>
<dbReference type="OrthoDB" id="10428862at2759"/>
<evidence type="ECO:0000256" key="11">
    <source>
        <dbReference type="SAM" id="Phobius"/>
    </source>
</evidence>
<dbReference type="PROSITE" id="PS50262">
    <property type="entry name" value="G_PROTEIN_RECEP_F1_2"/>
    <property type="match status" value="1"/>
</dbReference>
<dbReference type="GeneID" id="119737138"/>
<proteinExistence type="inferred from homology"/>
<evidence type="ECO:0000256" key="4">
    <source>
        <dbReference type="ARBA" id="ARBA00022989"/>
    </source>
</evidence>
<sequence>MENTTFDDVVFNLSTTPSPIEPPVAGSILVGILLLLLVIVTLAGNIMTISAFISNVLLKQKPSNLLLLSLSCCDLVVGATGLPVAAIHTGLGYWPLGKAACVTFAFFSVVGVSAGMYTVTAVSLDRYFLVSREYPAYLKLQSSRNVKLTIAAAWTVALLIGSCEAILWLVGDYSSVDYSRECLSPVRSDPRFILVIFILLFVIPFFVILVSTLRFSMLLRRRLRKRKGPRRRSVDVVNNRLVHPKDADKDPPTVASSTLMSSESPSEMETTEFSSTPNSHQQPPLSPGGAVEPRRPLKRKTMDASWRKKSFFGLGDGSLGGAGSFSRAKVRRRYVKPAVRLAILLGAFALCTLPYPIFIVLSKGSDCDDCISRQVRNHLSNLLLSNSGLNPFLYAVMHRKIREYFKMKLTCNRKCC</sequence>
<evidence type="ECO:0000256" key="9">
    <source>
        <dbReference type="RuleBase" id="RU000688"/>
    </source>
</evidence>
<feature type="domain" description="G-protein coupled receptors family 1 profile" evidence="12">
    <location>
        <begin position="44"/>
        <end position="394"/>
    </location>
</feature>
<evidence type="ECO:0000256" key="3">
    <source>
        <dbReference type="ARBA" id="ARBA00022692"/>
    </source>
</evidence>
<protein>
    <recommendedName>
        <fullName evidence="12">G-protein coupled receptors family 1 profile domain-containing protein</fullName>
    </recommendedName>
</protein>
<keyword evidence="14" id="KW-1185">Reference proteome</keyword>
<reference evidence="13" key="1">
    <citation type="submission" date="2022-11" db="UniProtKB">
        <authorList>
            <consortium name="EnsemblMetazoa"/>
        </authorList>
    </citation>
    <scope>IDENTIFICATION</scope>
</reference>
<dbReference type="AlphaFoldDB" id="A0A914ATT3"/>
<feature type="compositionally biased region" description="Low complexity" evidence="10">
    <location>
        <begin position="256"/>
        <end position="277"/>
    </location>
</feature>
<evidence type="ECO:0000256" key="6">
    <source>
        <dbReference type="ARBA" id="ARBA00023136"/>
    </source>
</evidence>
<dbReference type="GO" id="GO:0005886">
    <property type="term" value="C:plasma membrane"/>
    <property type="evidence" value="ECO:0007669"/>
    <property type="project" value="UniProtKB-SubCell"/>
</dbReference>
<feature type="transmembrane region" description="Helical" evidence="11">
    <location>
        <begin position="379"/>
        <end position="397"/>
    </location>
</feature>
<feature type="transmembrane region" description="Helical" evidence="11">
    <location>
        <begin position="104"/>
        <end position="129"/>
    </location>
</feature>
<evidence type="ECO:0000313" key="13">
    <source>
        <dbReference type="EnsemblMetazoa" id="XP_038067182.1"/>
    </source>
</evidence>
<organism evidence="13 14">
    <name type="scientific">Patiria miniata</name>
    <name type="common">Bat star</name>
    <name type="synonym">Asterina miniata</name>
    <dbReference type="NCBI Taxonomy" id="46514"/>
    <lineage>
        <taxon>Eukaryota</taxon>
        <taxon>Metazoa</taxon>
        <taxon>Echinodermata</taxon>
        <taxon>Eleutherozoa</taxon>
        <taxon>Asterozoa</taxon>
        <taxon>Asteroidea</taxon>
        <taxon>Valvatacea</taxon>
        <taxon>Valvatida</taxon>
        <taxon>Asterinidae</taxon>
        <taxon>Patiria</taxon>
    </lineage>
</organism>
<dbReference type="Pfam" id="PF00001">
    <property type="entry name" value="7tm_1"/>
    <property type="match status" value="1"/>
</dbReference>
<accession>A0A914ATT3</accession>
<comment type="subcellular location">
    <subcellularLocation>
        <location evidence="1">Cell membrane</location>
        <topology evidence="1">Multi-pass membrane protein</topology>
    </subcellularLocation>
</comment>
<dbReference type="InterPro" id="IPR017452">
    <property type="entry name" value="GPCR_Rhodpsn_7TM"/>
</dbReference>
<dbReference type="PANTHER" id="PTHR24248:SF120">
    <property type="entry name" value="G-PROTEIN COUPLED RECEPTORS FAMILY 1 PROFILE DOMAIN-CONTAINING PROTEIN"/>
    <property type="match status" value="1"/>
</dbReference>
<dbReference type="GO" id="GO:0071880">
    <property type="term" value="P:adenylate cyclase-activating adrenergic receptor signaling pathway"/>
    <property type="evidence" value="ECO:0007669"/>
    <property type="project" value="TreeGrafter"/>
</dbReference>
<comment type="similarity">
    <text evidence="9">Belongs to the G-protein coupled receptor 1 family.</text>
</comment>
<dbReference type="PROSITE" id="PS00237">
    <property type="entry name" value="G_PROTEIN_RECEP_F1_1"/>
    <property type="match status" value="1"/>
</dbReference>
<dbReference type="Gene3D" id="1.20.1070.10">
    <property type="entry name" value="Rhodopsin 7-helix transmembrane proteins"/>
    <property type="match status" value="1"/>
</dbReference>
<dbReference type="GO" id="GO:0004930">
    <property type="term" value="F:G protein-coupled receptor activity"/>
    <property type="evidence" value="ECO:0007669"/>
    <property type="project" value="UniProtKB-KW"/>
</dbReference>
<feature type="transmembrane region" description="Helical" evidence="11">
    <location>
        <begin position="191"/>
        <end position="217"/>
    </location>
</feature>
<evidence type="ECO:0000259" key="12">
    <source>
        <dbReference type="PROSITE" id="PS50262"/>
    </source>
</evidence>
<evidence type="ECO:0000256" key="10">
    <source>
        <dbReference type="SAM" id="MobiDB-lite"/>
    </source>
</evidence>
<keyword evidence="7 9" id="KW-0675">Receptor</keyword>
<dbReference type="EnsemblMetazoa" id="XM_038211254.1">
    <property type="protein sequence ID" value="XP_038067182.1"/>
    <property type="gene ID" value="LOC119737138"/>
</dbReference>
<keyword evidence="3 9" id="KW-0812">Transmembrane</keyword>
<keyword evidence="8 9" id="KW-0807">Transducer</keyword>
<feature type="transmembrane region" description="Helical" evidence="11">
    <location>
        <begin position="28"/>
        <end position="53"/>
    </location>
</feature>
<dbReference type="SUPFAM" id="SSF81321">
    <property type="entry name" value="Family A G protein-coupled receptor-like"/>
    <property type="match status" value="1"/>
</dbReference>
<evidence type="ECO:0000256" key="1">
    <source>
        <dbReference type="ARBA" id="ARBA00004651"/>
    </source>
</evidence>
<evidence type="ECO:0000313" key="14">
    <source>
        <dbReference type="Proteomes" id="UP000887568"/>
    </source>
</evidence>
<evidence type="ECO:0000256" key="2">
    <source>
        <dbReference type="ARBA" id="ARBA00022475"/>
    </source>
</evidence>
<name>A0A914ATT3_PATMI</name>
<dbReference type="RefSeq" id="XP_038067182.1">
    <property type="nucleotide sequence ID" value="XM_038211254.1"/>
</dbReference>
<dbReference type="PRINTS" id="PR00237">
    <property type="entry name" value="GPCRRHODOPSN"/>
</dbReference>
<dbReference type="PANTHER" id="PTHR24248">
    <property type="entry name" value="ADRENERGIC RECEPTOR-RELATED G-PROTEIN COUPLED RECEPTOR"/>
    <property type="match status" value="1"/>
</dbReference>
<keyword evidence="5 9" id="KW-0297">G-protein coupled receptor</keyword>
<keyword evidence="4 11" id="KW-1133">Transmembrane helix</keyword>
<evidence type="ECO:0000256" key="7">
    <source>
        <dbReference type="ARBA" id="ARBA00023170"/>
    </source>
</evidence>
<keyword evidence="2" id="KW-1003">Cell membrane</keyword>